<dbReference type="InterPro" id="IPR013249">
    <property type="entry name" value="RNA_pol_sigma70_r4_t2"/>
</dbReference>
<evidence type="ECO:0000259" key="5">
    <source>
        <dbReference type="Pfam" id="PF04542"/>
    </source>
</evidence>
<dbReference type="NCBIfam" id="TIGR02937">
    <property type="entry name" value="sigma70-ECF"/>
    <property type="match status" value="1"/>
</dbReference>
<dbReference type="InterPro" id="IPR007627">
    <property type="entry name" value="RNA_pol_sigma70_r2"/>
</dbReference>
<dbReference type="InterPro" id="IPR036388">
    <property type="entry name" value="WH-like_DNA-bd_sf"/>
</dbReference>
<dbReference type="InterPro" id="IPR013325">
    <property type="entry name" value="RNA_pol_sigma_r2"/>
</dbReference>
<evidence type="ECO:0000256" key="1">
    <source>
        <dbReference type="ARBA" id="ARBA00010641"/>
    </source>
</evidence>
<dbReference type="KEGG" id="bbe:BBR47_57720"/>
<dbReference type="PANTHER" id="PTHR43133:SF51">
    <property type="entry name" value="RNA POLYMERASE SIGMA FACTOR"/>
    <property type="match status" value="1"/>
</dbReference>
<sequence length="186" mass="21732">MEEDQEWVKQVLGGDPHAFAHLVNKYKYRVCSLLVRMGNSPEDAEDFAQTAFVNAYKSLQQYDASRPFSAWLNKIAINCCLQAWRTAQKKNPIVPFQESMKAHTNYENPESFYLAREKQNEIFAVMGELASHYRIVLTLRYFEELSYQEIAETMQVPVTTVQVHLYRAKKKLRELMGKRGELHEMC</sequence>
<dbReference type="SUPFAM" id="SSF88946">
    <property type="entry name" value="Sigma2 domain of RNA polymerase sigma factors"/>
    <property type="match status" value="1"/>
</dbReference>
<dbReference type="InterPro" id="IPR039425">
    <property type="entry name" value="RNA_pol_sigma-70-like"/>
</dbReference>
<evidence type="ECO:0000256" key="2">
    <source>
        <dbReference type="ARBA" id="ARBA00023015"/>
    </source>
</evidence>
<evidence type="ECO:0000256" key="3">
    <source>
        <dbReference type="ARBA" id="ARBA00023082"/>
    </source>
</evidence>
<evidence type="ECO:0000259" key="6">
    <source>
        <dbReference type="Pfam" id="PF08281"/>
    </source>
</evidence>
<dbReference type="CDD" id="cd06171">
    <property type="entry name" value="Sigma70_r4"/>
    <property type="match status" value="1"/>
</dbReference>
<reference evidence="7 8" key="1">
    <citation type="submission" date="2005-03" db="EMBL/GenBank/DDBJ databases">
        <title>Brevibacillus brevis strain 47, complete genome.</title>
        <authorList>
            <person name="Hosoyama A."/>
            <person name="Yamada R."/>
            <person name="Hongo Y."/>
            <person name="Terui Y."/>
            <person name="Ankai A."/>
            <person name="Masuyama W."/>
            <person name="Sekiguchi M."/>
            <person name="Takeda T."/>
            <person name="Asano K."/>
            <person name="Ohji S."/>
            <person name="Ichikawa N."/>
            <person name="Narita S."/>
            <person name="Aoki N."/>
            <person name="Miura H."/>
            <person name="Matsushita S."/>
            <person name="Sekigawa T."/>
            <person name="Yamagata H."/>
            <person name="Yoshikawa H."/>
            <person name="Udaka S."/>
            <person name="Tanikawa S."/>
            <person name="Fujita N."/>
        </authorList>
    </citation>
    <scope>NUCLEOTIDE SEQUENCE [LARGE SCALE GENOMIC DNA]</scope>
    <source>
        <strain evidence="8">47 / JCM 6285 / NBRC 100599</strain>
    </source>
</reference>
<dbReference type="eggNOG" id="COG1595">
    <property type="taxonomic scope" value="Bacteria"/>
</dbReference>
<dbReference type="Gene3D" id="1.10.10.10">
    <property type="entry name" value="Winged helix-like DNA-binding domain superfamily/Winged helix DNA-binding domain"/>
    <property type="match status" value="1"/>
</dbReference>
<protein>
    <submittedName>
        <fullName evidence="7">RNA polymerase ECF-type sigma factor</fullName>
    </submittedName>
</protein>
<keyword evidence="8" id="KW-1185">Reference proteome</keyword>
<dbReference type="InterPro" id="IPR014284">
    <property type="entry name" value="RNA_pol_sigma-70_dom"/>
</dbReference>
<dbReference type="EMBL" id="AP008955">
    <property type="protein sequence ID" value="BAH46749.1"/>
    <property type="molecule type" value="Genomic_DNA"/>
</dbReference>
<dbReference type="SUPFAM" id="SSF88659">
    <property type="entry name" value="Sigma3 and sigma4 domains of RNA polymerase sigma factors"/>
    <property type="match status" value="1"/>
</dbReference>
<evidence type="ECO:0000313" key="7">
    <source>
        <dbReference type="EMBL" id="BAH46749.1"/>
    </source>
</evidence>
<keyword evidence="3" id="KW-0731">Sigma factor</keyword>
<dbReference type="AlphaFoldDB" id="C0Z9P5"/>
<gene>
    <name evidence="7" type="ordered locus">BBR47_57720</name>
</gene>
<proteinExistence type="inferred from homology"/>
<dbReference type="InterPro" id="IPR013324">
    <property type="entry name" value="RNA_pol_sigma_r3/r4-like"/>
</dbReference>
<dbReference type="Gene3D" id="1.10.1740.10">
    <property type="match status" value="1"/>
</dbReference>
<evidence type="ECO:0000256" key="4">
    <source>
        <dbReference type="ARBA" id="ARBA00023163"/>
    </source>
</evidence>
<dbReference type="Pfam" id="PF08281">
    <property type="entry name" value="Sigma70_r4_2"/>
    <property type="match status" value="1"/>
</dbReference>
<dbReference type="GO" id="GO:0003677">
    <property type="term" value="F:DNA binding"/>
    <property type="evidence" value="ECO:0007669"/>
    <property type="project" value="InterPro"/>
</dbReference>
<keyword evidence="4" id="KW-0804">Transcription</keyword>
<name>C0Z9P5_BREBN</name>
<dbReference type="HOGENOM" id="CLU_047691_3_0_9"/>
<dbReference type="PANTHER" id="PTHR43133">
    <property type="entry name" value="RNA POLYMERASE ECF-TYPE SIGMA FACTO"/>
    <property type="match status" value="1"/>
</dbReference>
<feature type="domain" description="RNA polymerase sigma factor 70 region 4 type 2" evidence="6">
    <location>
        <begin position="121"/>
        <end position="172"/>
    </location>
</feature>
<keyword evidence="2" id="KW-0805">Transcription regulation</keyword>
<evidence type="ECO:0000313" key="8">
    <source>
        <dbReference type="Proteomes" id="UP000001877"/>
    </source>
</evidence>
<dbReference type="STRING" id="358681.BBR47_57720"/>
<organism evidence="7 8">
    <name type="scientific">Brevibacillus brevis (strain 47 / JCM 6285 / NBRC 100599)</name>
    <dbReference type="NCBI Taxonomy" id="358681"/>
    <lineage>
        <taxon>Bacteria</taxon>
        <taxon>Bacillati</taxon>
        <taxon>Bacillota</taxon>
        <taxon>Bacilli</taxon>
        <taxon>Bacillales</taxon>
        <taxon>Paenibacillaceae</taxon>
        <taxon>Brevibacillus</taxon>
    </lineage>
</organism>
<dbReference type="GO" id="GO:0006352">
    <property type="term" value="P:DNA-templated transcription initiation"/>
    <property type="evidence" value="ECO:0007669"/>
    <property type="project" value="InterPro"/>
</dbReference>
<accession>C0Z9P5</accession>
<dbReference type="RefSeq" id="WP_015893934.1">
    <property type="nucleotide sequence ID" value="NC_012491.1"/>
</dbReference>
<feature type="domain" description="RNA polymerase sigma-70 region 2" evidence="5">
    <location>
        <begin position="22"/>
        <end position="89"/>
    </location>
</feature>
<comment type="similarity">
    <text evidence="1">Belongs to the sigma-70 factor family. ECF subfamily.</text>
</comment>
<dbReference type="GO" id="GO:0016987">
    <property type="term" value="F:sigma factor activity"/>
    <property type="evidence" value="ECO:0007669"/>
    <property type="project" value="UniProtKB-KW"/>
</dbReference>
<dbReference type="Pfam" id="PF04542">
    <property type="entry name" value="Sigma70_r2"/>
    <property type="match status" value="1"/>
</dbReference>
<dbReference type="Proteomes" id="UP000001877">
    <property type="component" value="Chromosome"/>
</dbReference>